<gene>
    <name evidence="2" type="ordered locus">LD85_1575</name>
</gene>
<reference evidence="3" key="1">
    <citation type="journal article" date="2009" name="Proc. Natl. Acad. Sci. U.S.A.">
        <title>Biogeography of the Sulfolobus islandicus pan-genome.</title>
        <authorList>
            <person name="Reno M.L."/>
            <person name="Held N.L."/>
            <person name="Fields C.J."/>
            <person name="Burke P.V."/>
            <person name="Whitaker R.J."/>
        </authorList>
    </citation>
    <scope>NUCLEOTIDE SEQUENCE [LARGE SCALE GENOMIC DNA]</scope>
    <source>
        <strain evidence="3">L.D.8.5 / Lassen #2</strain>
    </source>
</reference>
<organism evidence="2 3">
    <name type="scientific">Saccharolobus islandicus (strain L.D.8.5 / Lassen #2)</name>
    <name type="common">Sulfolobus islandicus</name>
    <dbReference type="NCBI Taxonomy" id="425944"/>
    <lineage>
        <taxon>Archaea</taxon>
        <taxon>Thermoproteota</taxon>
        <taxon>Thermoprotei</taxon>
        <taxon>Sulfolobales</taxon>
        <taxon>Sulfolobaceae</taxon>
        <taxon>Saccharolobus</taxon>
    </lineage>
</organism>
<keyword evidence="1" id="KW-0472">Membrane</keyword>
<dbReference type="AlphaFoldDB" id="D2PC22"/>
<name>D2PC22_SACI9</name>
<evidence type="ECO:0000256" key="1">
    <source>
        <dbReference type="SAM" id="Phobius"/>
    </source>
</evidence>
<dbReference type="KEGG" id="sii:LD85_1575"/>
<dbReference type="HOGENOM" id="CLU_411985_0_0_2"/>
<proteinExistence type="predicted"/>
<keyword evidence="1" id="KW-0812">Transmembrane</keyword>
<dbReference type="Proteomes" id="UP000001404">
    <property type="component" value="Chromosome"/>
</dbReference>
<evidence type="ECO:0000313" key="3">
    <source>
        <dbReference type="Proteomes" id="UP000001404"/>
    </source>
</evidence>
<sequence length="709" mass="81835">MLTKNDGYTSTYVGIEYARIGKNSFLEIITMQVFKNPQSREVKMANVFGMDIRRFSVLFIAIIIILSFLASFVNIKVPQNTSTIQIGSGGGSSEFYSYPGPKYIYNKTITLAPNIQDLAYVKGTYSDLPAPYYYLPNTSIPVLFNFSKPENNILNLLLDALSRNASIIAPGPYGALLSIASSAYVNIINYKNTSLQPFPVNANDTENYSKTEIIVKYAKDFQAPGSFQPGWSYPPSDLVSVNSPVYKIINTYSVTTNVKVEYNKYTYLYDEYNVTQGNVTYVYKYYAMSISGTAYLYANKQLINSQSFTTTFYWWGGEYGPNYIYGTVTVPPGVQKQVYGSYGVSAGAGYYSYTVQNGNKTIVYNIYYPTGPYVSTQSYTFNWYEYNVTLQIKILVFNGTNPETYVNNQAYNSRNITTYFSYTTWSSDPQQNSTNVITRDHIRIENYTVTRTWDAGSVEIIPRLQTQISGNVINYDLTFNVQSDLVQPPPWIYQDMLYNRYAVISWFYLEQNATLAHTLYQYIMGTINKSDLQFWKFEYFVLASEFVMYTYNTTYSVFNNLLELESFYENWSLVNANILNLSKWPNLEYFNNLLMFFNVSEIPEIYNNTIFYNITGNYEIYLVDIYNALNYQKWNKVPFGNEYYFYDPETNQTVYFYLNTSMLPIPYIHETLYFTSANYVPVIFYATFQYTAAVKTEIISIWNGTAWTS</sequence>
<protein>
    <submittedName>
        <fullName evidence="2">Uncharacterized protein</fullName>
    </submittedName>
</protein>
<evidence type="ECO:0000313" key="2">
    <source>
        <dbReference type="EMBL" id="ADB87242.1"/>
    </source>
</evidence>
<feature type="transmembrane region" description="Helical" evidence="1">
    <location>
        <begin position="55"/>
        <end position="75"/>
    </location>
</feature>
<dbReference type="EMBL" id="CP001731">
    <property type="protein sequence ID" value="ADB87242.1"/>
    <property type="molecule type" value="Genomic_DNA"/>
</dbReference>
<accession>D2PC22</accession>
<keyword evidence="1" id="KW-1133">Transmembrane helix</keyword>